<name>A0ABX1V9M3_9PLAN</name>
<evidence type="ECO:0000313" key="3">
    <source>
        <dbReference type="Proteomes" id="UP000609651"/>
    </source>
</evidence>
<sequence>MSPPRMSAVRLPGLLLLAGVGGMMTGCATRPGYVDCTTGRAYAGFAKPACYATDFCGLCGLKECDRGRDPYRPPVEAFTSFPGLQAGCSHRRPQYHTTHVYAPMPAGYEQFAGSARRFDGPGSAPPRTPSTRNEANPLSAPMPLPASTQPPGDGPIGGPGLPPTSPAGIGE</sequence>
<dbReference type="Proteomes" id="UP000609651">
    <property type="component" value="Unassembled WGS sequence"/>
</dbReference>
<evidence type="ECO:0000256" key="1">
    <source>
        <dbReference type="SAM" id="MobiDB-lite"/>
    </source>
</evidence>
<organism evidence="2 3">
    <name type="scientific">Alienimonas chondri</name>
    <dbReference type="NCBI Taxonomy" id="2681879"/>
    <lineage>
        <taxon>Bacteria</taxon>
        <taxon>Pseudomonadati</taxon>
        <taxon>Planctomycetota</taxon>
        <taxon>Planctomycetia</taxon>
        <taxon>Planctomycetales</taxon>
        <taxon>Planctomycetaceae</taxon>
        <taxon>Alienimonas</taxon>
    </lineage>
</organism>
<accession>A0ABX1V9M3</accession>
<protein>
    <recommendedName>
        <fullName evidence="4">Lipoprotein</fullName>
    </recommendedName>
</protein>
<dbReference type="EMBL" id="WTPX01000016">
    <property type="protein sequence ID" value="NNJ24749.1"/>
    <property type="molecule type" value="Genomic_DNA"/>
</dbReference>
<feature type="region of interest" description="Disordered" evidence="1">
    <location>
        <begin position="113"/>
        <end position="171"/>
    </location>
</feature>
<proteinExistence type="predicted"/>
<dbReference type="PROSITE" id="PS51257">
    <property type="entry name" value="PROKAR_LIPOPROTEIN"/>
    <property type="match status" value="1"/>
</dbReference>
<keyword evidence="3" id="KW-1185">Reference proteome</keyword>
<gene>
    <name evidence="2" type="ORF">LzC2_08090</name>
</gene>
<reference evidence="2 3" key="1">
    <citation type="journal article" date="2020" name="Syst. Appl. Microbiol.">
        <title>Alienimonas chondri sp. nov., a novel planctomycete isolated from the biofilm of the red alga Chondrus crispus.</title>
        <authorList>
            <person name="Vitorino I."/>
            <person name="Albuquerque L."/>
            <person name="Wiegand S."/>
            <person name="Kallscheuer N."/>
            <person name="da Costa M.S."/>
            <person name="Lobo-da-Cunha A."/>
            <person name="Jogler C."/>
            <person name="Lage O.M."/>
        </authorList>
    </citation>
    <scope>NUCLEOTIDE SEQUENCE [LARGE SCALE GENOMIC DNA]</scope>
    <source>
        <strain evidence="2 3">LzC2</strain>
    </source>
</reference>
<evidence type="ECO:0008006" key="4">
    <source>
        <dbReference type="Google" id="ProtNLM"/>
    </source>
</evidence>
<evidence type="ECO:0000313" key="2">
    <source>
        <dbReference type="EMBL" id="NNJ24749.1"/>
    </source>
</evidence>
<comment type="caution">
    <text evidence="2">The sequence shown here is derived from an EMBL/GenBank/DDBJ whole genome shotgun (WGS) entry which is preliminary data.</text>
</comment>